<feature type="chain" id="PRO_5004740730" evidence="1">
    <location>
        <begin position="33"/>
        <end position="433"/>
    </location>
</feature>
<dbReference type="AlphaFoldDB" id="V5SIT1"/>
<evidence type="ECO:0000256" key="1">
    <source>
        <dbReference type="SAM" id="SignalP"/>
    </source>
</evidence>
<evidence type="ECO:0000313" key="3">
    <source>
        <dbReference type="Proteomes" id="UP000018542"/>
    </source>
</evidence>
<feature type="signal peptide" evidence="1">
    <location>
        <begin position="1"/>
        <end position="32"/>
    </location>
</feature>
<dbReference type="PATRIC" id="fig|1029756.8.peg.326"/>
<evidence type="ECO:0000313" key="2">
    <source>
        <dbReference type="EMBL" id="AHB49834.1"/>
    </source>
</evidence>
<keyword evidence="3" id="KW-1185">Reference proteome</keyword>
<dbReference type="HOGENOM" id="CLU_632792_0_0_5"/>
<dbReference type="Proteomes" id="UP000018542">
    <property type="component" value="Chromosome"/>
</dbReference>
<organism evidence="2 3">
    <name type="scientific">Hyphomicrobium nitrativorans NL23</name>
    <dbReference type="NCBI Taxonomy" id="1029756"/>
    <lineage>
        <taxon>Bacteria</taxon>
        <taxon>Pseudomonadati</taxon>
        <taxon>Pseudomonadota</taxon>
        <taxon>Alphaproteobacteria</taxon>
        <taxon>Hyphomicrobiales</taxon>
        <taxon>Hyphomicrobiaceae</taxon>
        <taxon>Hyphomicrobium</taxon>
    </lineage>
</organism>
<name>V5SIT1_9HYPH</name>
<reference evidence="2 3" key="1">
    <citation type="journal article" date="2014" name="Genome Announc.">
        <title>Complete Genome Sequence of Hyphomicrobium nitrativorans Strain NL23, a Denitrifying Bacterium Isolated from Biofilm of a Methanol-Fed Denitrification System Treating Seawater at the Montreal Biodome.</title>
        <authorList>
            <person name="Martineau C."/>
            <person name="Villeneuve C."/>
            <person name="Mauffrey F."/>
            <person name="Villemur R."/>
        </authorList>
    </citation>
    <scope>NUCLEOTIDE SEQUENCE [LARGE SCALE GENOMIC DNA]</scope>
    <source>
        <strain evidence="2">NL23</strain>
    </source>
</reference>
<dbReference type="KEGG" id="hni:W911_01535"/>
<proteinExistence type="predicted"/>
<gene>
    <name evidence="2" type="ORF">W911_01535</name>
</gene>
<keyword evidence="1" id="KW-0732">Signal</keyword>
<accession>V5SIT1</accession>
<sequence length="433" mass="47641">MEIVMSKFGKLFVGLSLAGAALFALPSADASAQTQKQFTFSERANERLAKKLNIPIYFALPTSTWAKLSRESFPTSDILLDFKHPDALKSGSDAGLRLVVTSRSGMAQRLARSGIFETGDLLLTFRPEWGGAGAYPNVQMGISHAGLAYIRDGRLRNLDNPLNEEYLGRGMSADLTSEHYRTLNYLHVVRPRGLTDKERENIAAWSTRLNSSARQIYPSQIKFNDDYNAPKFKSGRPLEFVKRVGQIGLGQSPAGTLDLYCSEFAWAVLALRGCDPATTADQFKGSRMPSCIKPAMAPLGATGNNIPGRGRSSTVGLADGPLTIIDGLKLPNDQRRALLEAVFAENPAGLQKMSEGHRKVAEVMQPKFEQLKDYYLGVSGGTITQRLRARLIRAMFNRAVPENYSPTSYLLNTLLDPNNNKRTMDYVATIVIE</sequence>
<dbReference type="EMBL" id="CP006912">
    <property type="protein sequence ID" value="AHB49834.1"/>
    <property type="molecule type" value="Genomic_DNA"/>
</dbReference>
<protein>
    <submittedName>
        <fullName evidence="2">Uncharacterized protein</fullName>
    </submittedName>
</protein>